<dbReference type="AlphaFoldDB" id="A0A1N6EQL0"/>
<evidence type="ECO:0000313" key="2">
    <source>
        <dbReference type="EMBL" id="SIN85379.1"/>
    </source>
</evidence>
<accession>A0A1N6EQL0</accession>
<evidence type="ECO:0000313" key="3">
    <source>
        <dbReference type="Proteomes" id="UP000184699"/>
    </source>
</evidence>
<gene>
    <name evidence="2" type="ORF">SAMN05443544_1375</name>
</gene>
<dbReference type="RefSeq" id="WP_074259628.1">
    <property type="nucleotide sequence ID" value="NZ_FSRJ01000002.1"/>
</dbReference>
<reference evidence="3" key="1">
    <citation type="submission" date="2016-11" db="EMBL/GenBank/DDBJ databases">
        <authorList>
            <person name="Varghese N."/>
            <person name="Submissions S."/>
        </authorList>
    </citation>
    <scope>NUCLEOTIDE SEQUENCE [LARGE SCALE GENOMIC DNA]</scope>
    <source>
        <strain evidence="3">DSM 8595</strain>
    </source>
</reference>
<keyword evidence="1" id="KW-0812">Transmembrane</keyword>
<protein>
    <submittedName>
        <fullName evidence="2">Uncharacterized protein</fullName>
    </submittedName>
</protein>
<evidence type="ECO:0000256" key="1">
    <source>
        <dbReference type="SAM" id="Phobius"/>
    </source>
</evidence>
<proteinExistence type="predicted"/>
<keyword evidence="3" id="KW-1185">Reference proteome</keyword>
<keyword evidence="1" id="KW-1133">Transmembrane helix</keyword>
<name>A0A1N6EQL0_9MICO</name>
<feature type="transmembrane region" description="Helical" evidence="1">
    <location>
        <begin position="45"/>
        <end position="68"/>
    </location>
</feature>
<sequence length="198" mass="21256">MDDRLLDEQLGASRPVAAERTPVVVGAMGAMSAEARASRKHRRRWFGTVGVVGVLMLAGAGTSAAMALPAVRQFLGWEVDRTITYTSEVGGECTVLLGLDYHQWRNGLIKTEDEMYAAAMGAADSLDLSQAGIDEIVGDARAELEVDDPFSFLVLSPVDFETYAVEAALRRALDDAFAAAGIVQVEMQLRSTCERGDA</sequence>
<organism evidence="2 3">
    <name type="scientific">Agromyces cerinus subsp. cerinus</name>
    <dbReference type="NCBI Taxonomy" id="232089"/>
    <lineage>
        <taxon>Bacteria</taxon>
        <taxon>Bacillati</taxon>
        <taxon>Actinomycetota</taxon>
        <taxon>Actinomycetes</taxon>
        <taxon>Micrococcales</taxon>
        <taxon>Microbacteriaceae</taxon>
        <taxon>Agromyces</taxon>
    </lineage>
</organism>
<dbReference type="STRING" id="232089.SAMN05443544_1375"/>
<dbReference type="Proteomes" id="UP000184699">
    <property type="component" value="Unassembled WGS sequence"/>
</dbReference>
<keyword evidence="1" id="KW-0472">Membrane</keyword>
<dbReference type="EMBL" id="FSRJ01000002">
    <property type="protein sequence ID" value="SIN85379.1"/>
    <property type="molecule type" value="Genomic_DNA"/>
</dbReference>